<organism evidence="8 9">
    <name type="scientific">Marinobacterium aestuariivivens</name>
    <dbReference type="NCBI Taxonomy" id="1698799"/>
    <lineage>
        <taxon>Bacteria</taxon>
        <taxon>Pseudomonadati</taxon>
        <taxon>Pseudomonadota</taxon>
        <taxon>Gammaproteobacteria</taxon>
        <taxon>Oceanospirillales</taxon>
        <taxon>Oceanospirillaceae</taxon>
        <taxon>Marinobacterium</taxon>
    </lineage>
</organism>
<keyword evidence="1" id="KW-0805">Transcription regulation</keyword>
<dbReference type="Proteomes" id="UP001596422">
    <property type="component" value="Unassembled WGS sequence"/>
</dbReference>
<dbReference type="PROSITE" id="PS50110">
    <property type="entry name" value="RESPONSE_REGULATORY"/>
    <property type="match status" value="1"/>
</dbReference>
<feature type="modified residue" description="4-aspartylphosphate" evidence="4">
    <location>
        <position position="50"/>
    </location>
</feature>
<dbReference type="InterPro" id="IPR011006">
    <property type="entry name" value="CheY-like_superfamily"/>
</dbReference>
<keyword evidence="3" id="KW-0804">Transcription</keyword>
<name>A0ABW2A5Y1_9GAMM</name>
<protein>
    <submittedName>
        <fullName evidence="8">Response regulator</fullName>
    </submittedName>
</protein>
<comment type="caution">
    <text evidence="8">The sequence shown here is derived from an EMBL/GenBank/DDBJ whole genome shotgun (WGS) entry which is preliminary data.</text>
</comment>
<evidence type="ECO:0000313" key="8">
    <source>
        <dbReference type="EMBL" id="MFC6672867.1"/>
    </source>
</evidence>
<dbReference type="Gene3D" id="1.10.10.10">
    <property type="entry name" value="Winged helix-like DNA-binding domain superfamily/Winged helix DNA-binding domain"/>
    <property type="match status" value="1"/>
</dbReference>
<reference evidence="9" key="1">
    <citation type="journal article" date="2019" name="Int. J. Syst. Evol. Microbiol.">
        <title>The Global Catalogue of Microorganisms (GCM) 10K type strain sequencing project: providing services to taxonomists for standard genome sequencing and annotation.</title>
        <authorList>
            <consortium name="The Broad Institute Genomics Platform"/>
            <consortium name="The Broad Institute Genome Sequencing Center for Infectious Disease"/>
            <person name="Wu L."/>
            <person name="Ma J."/>
        </authorList>
    </citation>
    <scope>NUCLEOTIDE SEQUENCE [LARGE SCALE GENOMIC DNA]</scope>
    <source>
        <strain evidence="9">NBRC 111756</strain>
    </source>
</reference>
<dbReference type="EMBL" id="JBHSWE010000001">
    <property type="protein sequence ID" value="MFC6672867.1"/>
    <property type="molecule type" value="Genomic_DNA"/>
</dbReference>
<accession>A0ABW2A5Y1</accession>
<keyword evidence="4" id="KW-0597">Phosphoprotein</keyword>
<evidence type="ECO:0000259" key="6">
    <source>
        <dbReference type="PROSITE" id="PS50110"/>
    </source>
</evidence>
<evidence type="ECO:0000256" key="4">
    <source>
        <dbReference type="PROSITE-ProRule" id="PRU00169"/>
    </source>
</evidence>
<evidence type="ECO:0000256" key="1">
    <source>
        <dbReference type="ARBA" id="ARBA00023015"/>
    </source>
</evidence>
<dbReference type="Gene3D" id="3.40.50.2300">
    <property type="match status" value="1"/>
</dbReference>
<dbReference type="SMART" id="SM00448">
    <property type="entry name" value="REC"/>
    <property type="match status" value="1"/>
</dbReference>
<evidence type="ECO:0000259" key="7">
    <source>
        <dbReference type="PROSITE" id="PS51755"/>
    </source>
</evidence>
<dbReference type="PANTHER" id="PTHR48111:SF67">
    <property type="entry name" value="TRANSCRIPTIONAL REGULATORY PROTEIN TCTD"/>
    <property type="match status" value="1"/>
</dbReference>
<dbReference type="Pfam" id="PF00072">
    <property type="entry name" value="Response_reg"/>
    <property type="match status" value="1"/>
</dbReference>
<gene>
    <name evidence="8" type="ORF">ACFQDL_24370</name>
</gene>
<evidence type="ECO:0000256" key="5">
    <source>
        <dbReference type="PROSITE-ProRule" id="PRU01091"/>
    </source>
</evidence>
<keyword evidence="2 5" id="KW-0238">DNA-binding</keyword>
<dbReference type="PANTHER" id="PTHR48111">
    <property type="entry name" value="REGULATOR OF RPOS"/>
    <property type="match status" value="1"/>
</dbReference>
<dbReference type="SUPFAM" id="SSF52172">
    <property type="entry name" value="CheY-like"/>
    <property type="match status" value="1"/>
</dbReference>
<feature type="DNA-binding region" description="OmpR/PhoB-type" evidence="5">
    <location>
        <begin position="123"/>
        <end position="217"/>
    </location>
</feature>
<dbReference type="InterPro" id="IPR001867">
    <property type="entry name" value="OmpR/PhoB-type_DNA-bd"/>
</dbReference>
<sequence length="218" mass="25168">MDLLLIEDDELLGRGICEALGPDYRVEWFQDGRQGLAALLDMTPDLVILDLNLPGLDGLEVLRSARKRQVEVPILILTARDALEDRIAGLDAGADDYLLKPFSLDELEARLRALYRRARGRSDERLLYRDLAVDTRQRQVSLEGRELQLSRREYELLIRLLDARGQVMTRRKLEEQLYGLDEDLESNALEVHIHNLRKKIGREMIRTVRGVGYMMDRS</sequence>
<proteinExistence type="predicted"/>
<dbReference type="SMART" id="SM00862">
    <property type="entry name" value="Trans_reg_C"/>
    <property type="match status" value="1"/>
</dbReference>
<dbReference type="Pfam" id="PF00486">
    <property type="entry name" value="Trans_reg_C"/>
    <property type="match status" value="1"/>
</dbReference>
<dbReference type="PROSITE" id="PS51755">
    <property type="entry name" value="OMPR_PHOB"/>
    <property type="match status" value="1"/>
</dbReference>
<dbReference type="InterPro" id="IPR001789">
    <property type="entry name" value="Sig_transdc_resp-reg_receiver"/>
</dbReference>
<evidence type="ECO:0000313" key="9">
    <source>
        <dbReference type="Proteomes" id="UP001596422"/>
    </source>
</evidence>
<dbReference type="InterPro" id="IPR039420">
    <property type="entry name" value="WalR-like"/>
</dbReference>
<dbReference type="InterPro" id="IPR036388">
    <property type="entry name" value="WH-like_DNA-bd_sf"/>
</dbReference>
<feature type="domain" description="OmpR/PhoB-type" evidence="7">
    <location>
        <begin position="123"/>
        <end position="217"/>
    </location>
</feature>
<evidence type="ECO:0000256" key="2">
    <source>
        <dbReference type="ARBA" id="ARBA00023125"/>
    </source>
</evidence>
<dbReference type="CDD" id="cd00383">
    <property type="entry name" value="trans_reg_C"/>
    <property type="match status" value="1"/>
</dbReference>
<dbReference type="RefSeq" id="WP_379911280.1">
    <property type="nucleotide sequence ID" value="NZ_JBHSWE010000001.1"/>
</dbReference>
<feature type="domain" description="Response regulatory" evidence="6">
    <location>
        <begin position="2"/>
        <end position="115"/>
    </location>
</feature>
<keyword evidence="9" id="KW-1185">Reference proteome</keyword>
<evidence type="ECO:0000256" key="3">
    <source>
        <dbReference type="ARBA" id="ARBA00023163"/>
    </source>
</evidence>